<evidence type="ECO:0000313" key="2">
    <source>
        <dbReference type="EMBL" id="SKC58073.1"/>
    </source>
</evidence>
<name>A0A1T5K365_9GAMM</name>
<dbReference type="STRING" id="428993.SAMN06296058_1318"/>
<dbReference type="InterPro" id="IPR036291">
    <property type="entry name" value="NAD(P)-bd_dom_sf"/>
</dbReference>
<evidence type="ECO:0000313" key="3">
    <source>
        <dbReference type="Proteomes" id="UP000190341"/>
    </source>
</evidence>
<sequence length="211" mass="22376">MTRLLVLGASGLVGRSALQQALADARVAGVVAPTRRPLPTHPRLDNPIIDFDAIDVSDPAWRVDAVICALGTTIADAGSQAAFRKVDYDYPLAFARLAHAAGARTFALTSAKAANPRSQVFYSRTKGELEQALRGIGFDSLTLLRPGLLDGERQAQRPMEQLALRISRALDGVLPGSWRAVPATAVASALVKAALDPQPGIHVIESADIPR</sequence>
<dbReference type="EMBL" id="FUZV01000001">
    <property type="protein sequence ID" value="SKC58073.1"/>
    <property type="molecule type" value="Genomic_DNA"/>
</dbReference>
<dbReference type="RefSeq" id="WP_079723630.1">
    <property type="nucleotide sequence ID" value="NZ_BMCL01000002.1"/>
</dbReference>
<proteinExistence type="predicted"/>
<organism evidence="2 3">
    <name type="scientific">Pseudoxanthomonas indica</name>
    <dbReference type="NCBI Taxonomy" id="428993"/>
    <lineage>
        <taxon>Bacteria</taxon>
        <taxon>Pseudomonadati</taxon>
        <taxon>Pseudomonadota</taxon>
        <taxon>Gammaproteobacteria</taxon>
        <taxon>Lysobacterales</taxon>
        <taxon>Lysobacteraceae</taxon>
        <taxon>Pseudoxanthomonas</taxon>
    </lineage>
</organism>
<dbReference type="OrthoDB" id="9798632at2"/>
<feature type="domain" description="NAD(P)-binding" evidence="1">
    <location>
        <begin position="8"/>
        <end position="157"/>
    </location>
</feature>
<dbReference type="InterPro" id="IPR016040">
    <property type="entry name" value="NAD(P)-bd_dom"/>
</dbReference>
<reference evidence="2 3" key="1">
    <citation type="submission" date="2017-02" db="EMBL/GenBank/DDBJ databases">
        <authorList>
            <person name="Peterson S.W."/>
        </authorList>
    </citation>
    <scope>NUCLEOTIDE SEQUENCE [LARGE SCALE GENOMIC DNA]</scope>
    <source>
        <strain evidence="2 3">P15</strain>
    </source>
</reference>
<protein>
    <submittedName>
        <fullName evidence="2">Uncharacterized conserved protein YbjT, contains NAD(P)-binding and DUF2867 domains</fullName>
    </submittedName>
</protein>
<dbReference type="PANTHER" id="PTHR14097">
    <property type="entry name" value="OXIDOREDUCTASE HTATIP2"/>
    <property type="match status" value="1"/>
</dbReference>
<evidence type="ECO:0000259" key="1">
    <source>
        <dbReference type="Pfam" id="PF13460"/>
    </source>
</evidence>
<dbReference type="AlphaFoldDB" id="A0A1T5K365"/>
<keyword evidence="3" id="KW-1185">Reference proteome</keyword>
<accession>A0A1T5K365</accession>
<dbReference type="Proteomes" id="UP000190341">
    <property type="component" value="Unassembled WGS sequence"/>
</dbReference>
<gene>
    <name evidence="2" type="ORF">SAMN06296058_1318</name>
</gene>
<dbReference type="PANTHER" id="PTHR14097:SF7">
    <property type="entry name" value="OXIDOREDUCTASE HTATIP2"/>
    <property type="match status" value="1"/>
</dbReference>
<dbReference type="Gene3D" id="3.40.50.720">
    <property type="entry name" value="NAD(P)-binding Rossmann-like Domain"/>
    <property type="match status" value="1"/>
</dbReference>
<dbReference type="SUPFAM" id="SSF51735">
    <property type="entry name" value="NAD(P)-binding Rossmann-fold domains"/>
    <property type="match status" value="1"/>
</dbReference>
<dbReference type="Pfam" id="PF13460">
    <property type="entry name" value="NAD_binding_10"/>
    <property type="match status" value="1"/>
</dbReference>